<keyword evidence="3" id="KW-1185">Reference proteome</keyword>
<gene>
    <name evidence="2" type="primary">Necator_chrV.g20067</name>
    <name evidence="2" type="ORF">RB195_015275</name>
</gene>
<comment type="caution">
    <text evidence="2">The sequence shown here is derived from an EMBL/GenBank/DDBJ whole genome shotgun (WGS) entry which is preliminary data.</text>
</comment>
<evidence type="ECO:0000256" key="1">
    <source>
        <dbReference type="SAM" id="Phobius"/>
    </source>
</evidence>
<protein>
    <submittedName>
        <fullName evidence="2">Uncharacterized protein</fullName>
    </submittedName>
</protein>
<evidence type="ECO:0000313" key="3">
    <source>
        <dbReference type="Proteomes" id="UP001303046"/>
    </source>
</evidence>
<evidence type="ECO:0000313" key="2">
    <source>
        <dbReference type="EMBL" id="KAK6757350.1"/>
    </source>
</evidence>
<keyword evidence="1" id="KW-0472">Membrane</keyword>
<proteinExistence type="predicted"/>
<reference evidence="2 3" key="1">
    <citation type="submission" date="2023-08" db="EMBL/GenBank/DDBJ databases">
        <title>A Necator americanus chromosomal reference genome.</title>
        <authorList>
            <person name="Ilik V."/>
            <person name="Petrzelkova K.J."/>
            <person name="Pardy F."/>
            <person name="Fuh T."/>
            <person name="Niatou-Singa F.S."/>
            <person name="Gouil Q."/>
            <person name="Baker L."/>
            <person name="Ritchie M.E."/>
            <person name="Jex A.R."/>
            <person name="Gazzola D."/>
            <person name="Li H."/>
            <person name="Toshio Fujiwara R."/>
            <person name="Zhan B."/>
            <person name="Aroian R.V."/>
            <person name="Pafco B."/>
            <person name="Schwarz E.M."/>
        </authorList>
    </citation>
    <scope>NUCLEOTIDE SEQUENCE [LARGE SCALE GENOMIC DNA]</scope>
    <source>
        <strain evidence="2 3">Aroian</strain>
        <tissue evidence="2">Whole animal</tissue>
    </source>
</reference>
<organism evidence="2 3">
    <name type="scientific">Necator americanus</name>
    <name type="common">Human hookworm</name>
    <dbReference type="NCBI Taxonomy" id="51031"/>
    <lineage>
        <taxon>Eukaryota</taxon>
        <taxon>Metazoa</taxon>
        <taxon>Ecdysozoa</taxon>
        <taxon>Nematoda</taxon>
        <taxon>Chromadorea</taxon>
        <taxon>Rhabditida</taxon>
        <taxon>Rhabditina</taxon>
        <taxon>Rhabditomorpha</taxon>
        <taxon>Strongyloidea</taxon>
        <taxon>Ancylostomatidae</taxon>
        <taxon>Bunostominae</taxon>
        <taxon>Necator</taxon>
    </lineage>
</organism>
<accession>A0ABR1E4Z9</accession>
<keyword evidence="1" id="KW-1133">Transmembrane helix</keyword>
<name>A0ABR1E4Z9_NECAM</name>
<dbReference type="Proteomes" id="UP001303046">
    <property type="component" value="Unassembled WGS sequence"/>
</dbReference>
<feature type="transmembrane region" description="Helical" evidence="1">
    <location>
        <begin position="23"/>
        <end position="42"/>
    </location>
</feature>
<keyword evidence="1" id="KW-0812">Transmembrane</keyword>
<dbReference type="EMBL" id="JAVFWL010000005">
    <property type="protein sequence ID" value="KAK6757350.1"/>
    <property type="molecule type" value="Genomic_DNA"/>
</dbReference>
<sequence>MLVLDVLRQAHCDRASVEPVRMSLANCCNTCSLLFSCLIFVLDVKLRYIHSEKCTMTVMHRKRLQQRRSMARI</sequence>